<reference evidence="1 2" key="1">
    <citation type="submission" date="2016-08" db="EMBL/GenBank/DDBJ databases">
        <authorList>
            <person name="Seilhamer J.J."/>
        </authorList>
    </citation>
    <scope>NUCLEOTIDE SEQUENCE [LARGE SCALE GENOMIC DNA]</scope>
    <source>
        <strain evidence="1 2">ANC 4874</strain>
    </source>
</reference>
<evidence type="ECO:0000313" key="1">
    <source>
        <dbReference type="EMBL" id="SCC71977.1"/>
    </source>
</evidence>
<gene>
    <name evidence="1" type="ORF">GA0116959_10714</name>
</gene>
<dbReference type="RefSeq" id="WP_092719956.1">
    <property type="nucleotide sequence ID" value="NZ_FMBK01000007.1"/>
</dbReference>
<dbReference type="EMBL" id="FMBK01000007">
    <property type="protein sequence ID" value="SCC71977.1"/>
    <property type="molecule type" value="Genomic_DNA"/>
</dbReference>
<dbReference type="OrthoDB" id="6697886at2"/>
<protein>
    <recommendedName>
        <fullName evidence="3">Transcriptional regulator, AlpA family</fullName>
    </recommendedName>
</protein>
<dbReference type="Proteomes" id="UP000243661">
    <property type="component" value="Unassembled WGS sequence"/>
</dbReference>
<accession>A0A1C4GUT3</accession>
<dbReference type="AlphaFoldDB" id="A0A1C4GUT3"/>
<evidence type="ECO:0008006" key="3">
    <source>
        <dbReference type="Google" id="ProtNLM"/>
    </source>
</evidence>
<sequence length="86" mass="10219">MKKLKEKTSINGNNFFIPKFRLTINEVCTMLAVGRDKLNRLEKEDPSFPKSIKDGKSRQSAVYYDYQEIFVWYENWKECSRAVQMS</sequence>
<organism evidence="1 2">
    <name type="scientific">Acinetobacter albensis</name>
    <dbReference type="NCBI Taxonomy" id="1673609"/>
    <lineage>
        <taxon>Bacteria</taxon>
        <taxon>Pseudomonadati</taxon>
        <taxon>Pseudomonadota</taxon>
        <taxon>Gammaproteobacteria</taxon>
        <taxon>Moraxellales</taxon>
        <taxon>Moraxellaceae</taxon>
        <taxon>Acinetobacter</taxon>
    </lineage>
</organism>
<evidence type="ECO:0000313" key="2">
    <source>
        <dbReference type="Proteomes" id="UP000243661"/>
    </source>
</evidence>
<name>A0A1C4GUT3_9GAMM</name>
<proteinExistence type="predicted"/>